<reference evidence="1 2" key="1">
    <citation type="journal article" date="2019" name="Sci. Rep.">
        <title>Orb-weaving spider Araneus ventricosus genome elucidates the spidroin gene catalogue.</title>
        <authorList>
            <person name="Kono N."/>
            <person name="Nakamura H."/>
            <person name="Ohtoshi R."/>
            <person name="Moran D.A.P."/>
            <person name="Shinohara A."/>
            <person name="Yoshida Y."/>
            <person name="Fujiwara M."/>
            <person name="Mori M."/>
            <person name="Tomita M."/>
            <person name="Arakawa K."/>
        </authorList>
    </citation>
    <scope>NUCLEOTIDE SEQUENCE [LARGE SCALE GENOMIC DNA]</scope>
</reference>
<accession>A0A4Y2FCP2</accession>
<sequence length="323" mass="36752">MGEVVNEAVGATCWNYVKKILGCGAGPQSQSSPVTQVHMNPQFNVANFSNPENLQAGFNVENNESKTNIPSNNNPSQSIVTMRNLTTVDKNVISREAPNPTTVTNTDPPPSPIENARTDPLPPPIENAVTNNPTPPIENAVTNNPTPQIEDDVTAHPPPLNEIRTHEIQDVPNAIEIERFIIDFIRNAIDLKIATRSLGKVLGHRARLYPRYRNIVKHMTVSGRLVKLGEFYFLPGPSFENELRYFRNPRLTRHNTNLILLFIETHGWTPRRKHVLKYAERKHMCIIRLDFELRFQIHYHTLVQNLDGHFHRFFPGDVPRYAN</sequence>
<proteinExistence type="predicted"/>
<evidence type="ECO:0000313" key="2">
    <source>
        <dbReference type="Proteomes" id="UP000499080"/>
    </source>
</evidence>
<gene>
    <name evidence="1" type="ORF">AVEN_162659_1</name>
</gene>
<dbReference type="EMBL" id="BGPR01000886">
    <property type="protein sequence ID" value="GBM39142.1"/>
    <property type="molecule type" value="Genomic_DNA"/>
</dbReference>
<keyword evidence="2" id="KW-1185">Reference proteome</keyword>
<evidence type="ECO:0000313" key="1">
    <source>
        <dbReference type="EMBL" id="GBM39142.1"/>
    </source>
</evidence>
<name>A0A4Y2FCP2_ARAVE</name>
<dbReference type="Proteomes" id="UP000499080">
    <property type="component" value="Unassembled WGS sequence"/>
</dbReference>
<protein>
    <submittedName>
        <fullName evidence="1">Uncharacterized protein</fullName>
    </submittedName>
</protein>
<dbReference type="AlphaFoldDB" id="A0A4Y2FCP2"/>
<organism evidence="1 2">
    <name type="scientific">Araneus ventricosus</name>
    <name type="common">Orbweaver spider</name>
    <name type="synonym">Epeira ventricosa</name>
    <dbReference type="NCBI Taxonomy" id="182803"/>
    <lineage>
        <taxon>Eukaryota</taxon>
        <taxon>Metazoa</taxon>
        <taxon>Ecdysozoa</taxon>
        <taxon>Arthropoda</taxon>
        <taxon>Chelicerata</taxon>
        <taxon>Arachnida</taxon>
        <taxon>Araneae</taxon>
        <taxon>Araneomorphae</taxon>
        <taxon>Entelegynae</taxon>
        <taxon>Araneoidea</taxon>
        <taxon>Araneidae</taxon>
        <taxon>Araneus</taxon>
    </lineage>
</organism>
<comment type="caution">
    <text evidence="1">The sequence shown here is derived from an EMBL/GenBank/DDBJ whole genome shotgun (WGS) entry which is preliminary data.</text>
</comment>